<protein>
    <submittedName>
        <fullName evidence="1">Uncharacterized protein</fullName>
    </submittedName>
</protein>
<evidence type="ECO:0000313" key="1">
    <source>
        <dbReference type="EMBL" id="PNP92917.1"/>
    </source>
</evidence>
<evidence type="ECO:0000313" key="2">
    <source>
        <dbReference type="Proteomes" id="UP000236634"/>
    </source>
</evidence>
<organism evidence="1 2">
    <name type="scientific">Hoylesella timonensis</name>
    <dbReference type="NCBI Taxonomy" id="386414"/>
    <lineage>
        <taxon>Bacteria</taxon>
        <taxon>Pseudomonadati</taxon>
        <taxon>Bacteroidota</taxon>
        <taxon>Bacteroidia</taxon>
        <taxon>Bacteroidales</taxon>
        <taxon>Prevotellaceae</taxon>
        <taxon>Hoylesella</taxon>
    </lineage>
</organism>
<proteinExistence type="predicted"/>
<reference evidence="1 2" key="1">
    <citation type="submission" date="2017-03" db="EMBL/GenBank/DDBJ databases">
        <authorList>
            <person name="Afonso C.L."/>
            <person name="Miller P.J."/>
            <person name="Scott M.A."/>
            <person name="Spackman E."/>
            <person name="Goraichik I."/>
            <person name="Dimitrov K.M."/>
            <person name="Suarez D.L."/>
            <person name="Swayne D.E."/>
        </authorList>
    </citation>
    <scope>NUCLEOTIDE SEQUENCE [LARGE SCALE GENOMIC DNA]</scope>
    <source>
        <strain evidence="1 2">DNF00076</strain>
    </source>
</reference>
<gene>
    <name evidence="1" type="ORF">BFS16_10195</name>
</gene>
<accession>A0A2K0XEF9</accession>
<dbReference type="Pfam" id="PF13557">
    <property type="entry name" value="Phenol_MetA_deg"/>
    <property type="match status" value="1"/>
</dbReference>
<comment type="caution">
    <text evidence="1">The sequence shown here is derived from an EMBL/GenBank/DDBJ whole genome shotgun (WGS) entry which is preliminary data.</text>
</comment>
<dbReference type="Proteomes" id="UP000236634">
    <property type="component" value="Unassembled WGS sequence"/>
</dbReference>
<dbReference type="SUPFAM" id="SSF56935">
    <property type="entry name" value="Porins"/>
    <property type="match status" value="1"/>
</dbReference>
<dbReference type="EMBL" id="NBAX01000009">
    <property type="protein sequence ID" value="PNP92917.1"/>
    <property type="molecule type" value="Genomic_DNA"/>
</dbReference>
<sequence>MKLPLKVLLYRHNHLSLLTMKKWYILPLIVLFCMPIGAQENKKQLPSKTEKTDTATLVQPHTAGASAQPQVNGYLPALPVTDSDSLHLPTLNLQGQVISNYWYPYYGTGWYRWDLHQGLNVNLGASVFGFIGKNAPSGAGFTQSVSAMYAMPLNKNLSLAVGGYLNRLRWSHQSYHDAGLSAVLGYRFNERWEAYLYGQKSLHQTMPMFRPLYDMTSMGDRLGAAVKYHFNPSFSIQLSVERGWMPNNSNTYFDQYNYPVPK</sequence>
<name>A0A2K0XEF9_9BACT</name>
<dbReference type="AlphaFoldDB" id="A0A2K0XEF9"/>
<dbReference type="InterPro" id="IPR025737">
    <property type="entry name" value="FApF"/>
</dbReference>